<dbReference type="InterPro" id="IPR017853">
    <property type="entry name" value="GH"/>
</dbReference>
<evidence type="ECO:0008006" key="4">
    <source>
        <dbReference type="Google" id="ProtNLM"/>
    </source>
</evidence>
<name>A0A5D0RLA0_9RHOB</name>
<dbReference type="InterPro" id="IPR051923">
    <property type="entry name" value="Glycosyl_Hydrolase_39"/>
</dbReference>
<dbReference type="EMBL" id="VSIY01000004">
    <property type="protein sequence ID" value="TYB82417.1"/>
    <property type="molecule type" value="Genomic_DNA"/>
</dbReference>
<dbReference type="PANTHER" id="PTHR12631">
    <property type="entry name" value="ALPHA-L-IDURONIDASE"/>
    <property type="match status" value="1"/>
</dbReference>
<dbReference type="Gene3D" id="3.20.20.80">
    <property type="entry name" value="Glycosidases"/>
    <property type="match status" value="1"/>
</dbReference>
<protein>
    <recommendedName>
        <fullName evidence="4">Asl1-like glycosyl hydrolase catalytic domain-containing protein</fullName>
    </recommendedName>
</protein>
<reference evidence="2 3" key="1">
    <citation type="submission" date="2019-08" db="EMBL/GenBank/DDBJ databases">
        <title>Identification of a novel species of the genus Boseongicola.</title>
        <authorList>
            <person name="Zhang X.-Q."/>
        </authorList>
    </citation>
    <scope>NUCLEOTIDE SEQUENCE [LARGE SCALE GENOMIC DNA]</scope>
    <source>
        <strain evidence="2 3">HY14</strain>
    </source>
</reference>
<comment type="caution">
    <text evidence="2">The sequence shown here is derived from an EMBL/GenBank/DDBJ whole genome shotgun (WGS) entry which is preliminary data.</text>
</comment>
<dbReference type="GO" id="GO:0004553">
    <property type="term" value="F:hydrolase activity, hydrolyzing O-glycosyl compounds"/>
    <property type="evidence" value="ECO:0007669"/>
    <property type="project" value="TreeGrafter"/>
</dbReference>
<feature type="chain" id="PRO_5022817540" description="Asl1-like glycosyl hydrolase catalytic domain-containing protein" evidence="1">
    <location>
        <begin position="19"/>
        <end position="549"/>
    </location>
</feature>
<proteinExistence type="predicted"/>
<evidence type="ECO:0000313" key="3">
    <source>
        <dbReference type="Proteomes" id="UP000322080"/>
    </source>
</evidence>
<keyword evidence="1" id="KW-0732">Signal</keyword>
<keyword evidence="3" id="KW-1185">Reference proteome</keyword>
<organism evidence="2 3">
    <name type="scientific">Maritimibacter fusiformis</name>
    <dbReference type="NCBI Taxonomy" id="2603819"/>
    <lineage>
        <taxon>Bacteria</taxon>
        <taxon>Pseudomonadati</taxon>
        <taxon>Pseudomonadota</taxon>
        <taxon>Alphaproteobacteria</taxon>
        <taxon>Rhodobacterales</taxon>
        <taxon>Roseobacteraceae</taxon>
        <taxon>Maritimibacter</taxon>
    </lineage>
</organism>
<accession>A0A5D0RLA0</accession>
<dbReference type="SUPFAM" id="SSF51445">
    <property type="entry name" value="(Trans)glycosidases"/>
    <property type="match status" value="1"/>
</dbReference>
<evidence type="ECO:0000256" key="1">
    <source>
        <dbReference type="SAM" id="SignalP"/>
    </source>
</evidence>
<gene>
    <name evidence="2" type="ORF">FVF75_06795</name>
</gene>
<dbReference type="AlphaFoldDB" id="A0A5D0RLA0"/>
<sequence>MSRLLSLAGLVLATAAAAEDLRAPRLAAASSFGQTWAPDLLDAAVALGVTDLRDEVFWKHVTRDGQDRFDWPINRYPALLPARGIALSVIVNNGHPDIDGGVTPTSPDAVAAFARYAARLAARFPAITSVEVGNEMNSDDFTSGPMREAGLAGRARLYTTLLAATHEAVKAANPDLRIIGGAALAMPLAWFAALSDAGAPAHVDSLALHPYTTPPEQFRRQVALLREIPGYEAMALEVTEFGTPDPDEAPAYLVKYHCQMALAGVTRAVWYPLNPRGDGMAPLVTPAGGVTDVGRTFQLLQGLTGLPAQDAAPDPFTYACQFGPRALVIWGAPRAVTLTDPALSARDPTGQPVAAPRLSREVPLVITSEGPDVRLGETVRLGPQTVIADTFDQFAYPGQHGDSFQRFARAGGEVIPFTLGPGQETGGVPWTPYLGTAGDGMLRMDATFLMPSMHAVGPAEIVHRFTAPEAMRVSLDAMLDPAAGSRDGVRLSVEVNGAELAARHVTGREVLVLDGVALEAGDRLDIITGPGATPDGDDALYRFTLRRAP</sequence>
<dbReference type="Proteomes" id="UP000322080">
    <property type="component" value="Unassembled WGS sequence"/>
</dbReference>
<dbReference type="RefSeq" id="WP_148377180.1">
    <property type="nucleotide sequence ID" value="NZ_VSIY01000004.1"/>
</dbReference>
<feature type="signal peptide" evidence="1">
    <location>
        <begin position="1"/>
        <end position="18"/>
    </location>
</feature>
<evidence type="ECO:0000313" key="2">
    <source>
        <dbReference type="EMBL" id="TYB82417.1"/>
    </source>
</evidence>
<dbReference type="PANTHER" id="PTHR12631:SF10">
    <property type="entry name" value="BETA-XYLOSIDASE-LIKE PROTEIN-RELATED"/>
    <property type="match status" value="1"/>
</dbReference>